<dbReference type="InterPro" id="IPR001680">
    <property type="entry name" value="WD40_rpt"/>
</dbReference>
<dbReference type="InterPro" id="IPR015943">
    <property type="entry name" value="WD40/YVTN_repeat-like_dom_sf"/>
</dbReference>
<feature type="repeat" description="WD" evidence="3">
    <location>
        <begin position="1102"/>
        <end position="1124"/>
    </location>
</feature>
<dbReference type="InterPro" id="IPR024977">
    <property type="entry name" value="Apc4-like_WD40_dom"/>
</dbReference>
<dbReference type="SUPFAM" id="SSF50998">
    <property type="entry name" value="Quinoprotein alcohol dehydrogenase-like"/>
    <property type="match status" value="1"/>
</dbReference>
<protein>
    <submittedName>
        <fullName evidence="6">Uncharacterized protein</fullName>
    </submittedName>
</protein>
<dbReference type="PANTHER" id="PTHR44129">
    <property type="entry name" value="WD REPEAT-CONTAINING PROTEIN POP1"/>
    <property type="match status" value="1"/>
</dbReference>
<evidence type="ECO:0000313" key="6">
    <source>
        <dbReference type="EMBL" id="VIO58838.1"/>
    </source>
</evidence>
<organism evidence="6">
    <name type="scientific">Gibberella zeae</name>
    <name type="common">Wheat head blight fungus</name>
    <name type="synonym">Fusarium graminearum</name>
    <dbReference type="NCBI Taxonomy" id="5518"/>
    <lineage>
        <taxon>Eukaryota</taxon>
        <taxon>Fungi</taxon>
        <taxon>Dikarya</taxon>
        <taxon>Ascomycota</taxon>
        <taxon>Pezizomycotina</taxon>
        <taxon>Sordariomycetes</taxon>
        <taxon>Hypocreomycetidae</taxon>
        <taxon>Hypocreales</taxon>
        <taxon>Nectriaceae</taxon>
        <taxon>Fusarium</taxon>
    </lineage>
</organism>
<keyword evidence="2" id="KW-0677">Repeat</keyword>
<accession>A0A4E9DG96</accession>
<dbReference type="Gene3D" id="3.40.50.300">
    <property type="entry name" value="P-loop containing nucleotide triphosphate hydrolases"/>
    <property type="match status" value="1"/>
</dbReference>
<dbReference type="InterPro" id="IPR011047">
    <property type="entry name" value="Quinoprotein_ADH-like_sf"/>
</dbReference>
<feature type="repeat" description="WD" evidence="3">
    <location>
        <begin position="1014"/>
        <end position="1045"/>
    </location>
</feature>
<dbReference type="SUPFAM" id="SSF52540">
    <property type="entry name" value="P-loop containing nucleoside triphosphate hydrolases"/>
    <property type="match status" value="1"/>
</dbReference>
<dbReference type="InterPro" id="IPR050349">
    <property type="entry name" value="WD_LIS1/nudF_dynein_reg"/>
</dbReference>
<evidence type="ECO:0000259" key="5">
    <source>
        <dbReference type="Pfam" id="PF24883"/>
    </source>
</evidence>
<dbReference type="EMBL" id="CAAKMV010000135">
    <property type="protein sequence ID" value="VIO58838.1"/>
    <property type="molecule type" value="Genomic_DNA"/>
</dbReference>
<dbReference type="Pfam" id="PF24883">
    <property type="entry name" value="NPHP3_N"/>
    <property type="match status" value="1"/>
</dbReference>
<dbReference type="SUPFAM" id="SSF50960">
    <property type="entry name" value="TolB, C-terminal domain"/>
    <property type="match status" value="1"/>
</dbReference>
<feature type="domain" description="Nephrocystin 3-like N-terminal" evidence="5">
    <location>
        <begin position="186"/>
        <end position="348"/>
    </location>
</feature>
<dbReference type="InterPro" id="IPR056884">
    <property type="entry name" value="NPHP3-like_N"/>
</dbReference>
<evidence type="ECO:0000256" key="2">
    <source>
        <dbReference type="ARBA" id="ARBA00022737"/>
    </source>
</evidence>
<dbReference type="PROSITE" id="PS50082">
    <property type="entry name" value="WD_REPEATS_2"/>
    <property type="match status" value="3"/>
</dbReference>
<evidence type="ECO:0000259" key="4">
    <source>
        <dbReference type="Pfam" id="PF12894"/>
    </source>
</evidence>
<feature type="domain" description="Anaphase-promoting complex subunit 4-like WD40" evidence="4">
    <location>
        <begin position="1123"/>
        <end position="1178"/>
    </location>
</feature>
<reference evidence="6" key="1">
    <citation type="submission" date="2019-04" db="EMBL/GenBank/DDBJ databases">
        <authorList>
            <person name="Melise S."/>
            <person name="Noan J."/>
            <person name="Okalmin O."/>
        </authorList>
    </citation>
    <scope>NUCLEOTIDE SEQUENCE</scope>
    <source>
        <strain evidence="6">FN9</strain>
    </source>
</reference>
<dbReference type="SMART" id="SM00320">
    <property type="entry name" value="WD40"/>
    <property type="match status" value="10"/>
</dbReference>
<evidence type="ECO:0000256" key="3">
    <source>
        <dbReference type="PROSITE-ProRule" id="PRU00221"/>
    </source>
</evidence>
<sequence length="1516" mass="171419">MSGLEGLGIVANVIAIVDLSLKVISWCSKYAQDVKSSHDGRARLLQAAITLHYESEKIHDLLSRKGSKLQASQRLDSVIGSSRIQLCELESQLSQKGNRPNLKWPMQKEKVEIAIQNIEKTTKTMLEMLQIDMAEILVTVDDRAEAEEQRATIDQLPYVGDAVWDSHAEERNATCLPNTRETLLGELKNWIKDTTQQSKTVFWLNGMAGTGKSTISRTLSQHLSQDGQLGATFFFKRGEADRGGISKMMSTIARQLAMNLPELRPNIQAAIQDDPTVTSKSVAKQFDTLILDPLRKSSGKFSSERFITIVIDALDECESETDIRLIVSLFSTTKTIHCPRPRVFITSRPDLPVRLGFQDVKGSYRDLILHDITASVIKQDILTFFHHKMKLIRDDWNASVEEKRKLPQDWPGSECIGLLTNKAVPLFIFAATACRFISERRLGSPGKQLQIFLEYQADGTAAHLDFTYRPVLEQLFSFNCLEAIKHQVIHEFQRVVGTIINLFDPLSASSLSRLLDVDQDIIDSKLDLLHSVLDVRSSPDLPIRMLHLSFRDYLTSPETRKHQFWIDEKKSSRDLAKDCLRIMETLQPDICHLKIPGTHRSTLKPEFTNACMPPEVQYACLYWVSHQIVAGLGPGDATRILKFLKQHFLHWLEAMSLLDRAFQITKLMRELQSAIPIELGLGQTAYFWLQHTGDISELVDFINDAIRFVDVDIQVLNSTPLQIYYFFLVFAPSDSIVTKTFAAKVPAWLTLLSGQATTWDSRLRALGKTNDPVYRGHTVFSPDSKLLCFISKKGHLHVWSCDTGECIHDIEPEAKSYPLTTEQKLRKPPALNFSNLKMSPNGEFVAVILYKYCLNEILIFDLTTSQVHCKVSDLEFLSDIAFSQDSKFIWSYTMNRKLCVWDLSAGTCIEELHCPVDIRSAVILSSFEDPKAAILQSYCDGTYVWYLDSSKVDKDHTLRWTANPSFIGRNVSPDGRLLAVFSSDGPSFVIWDISRRKFLWNLPMVVKQYHYQRIEFSLDSNFLATSSDDGPIQLWDMRDGKCFKILTLADNNRLESMTFHPDIRYLISTHTVDYRTKTWLWEINTGTCSVIHIELLYKDAHLLFSPDGKTMASRNSNNTIQLWDWQRLLEVPPKADLEMGSLSFSPDLSMIASLFRDGKIVIWDTATGATLHSFSCPTACLVGFSPDSSLIATTMSQKTAKIWNLHEPDFEWQLNQKGESIPLEFSPDSQVIATLGAEIKIWVRESGTFRFKALLLSEEENENICFSRDTKLVAVSSPDSVTIWNCDTGQLVQSLPLEDDCQVLSIDARPGTVSSYSVVAVTDDNIEVWDLETCSCIFKSGLTPHSFYEIASSRGTFTVSSSIDQLKIWDWSTGETLAICPLSFDIGGLQDFFPESLIVCTTRGHWVLSSEPGHSRQLTQIFGVEPKCEWVQWKGHNLFKFPPDLVSRHIEVAVIPGESLGFIVAAYSRLRGVHREDEEHKNRSKSIWFADHCSGVPSSAAVVRHYHPILYPACES</sequence>
<proteinExistence type="predicted"/>
<dbReference type="InterPro" id="IPR019775">
    <property type="entry name" value="WD40_repeat_CS"/>
</dbReference>
<evidence type="ECO:0000256" key="1">
    <source>
        <dbReference type="ARBA" id="ARBA00022574"/>
    </source>
</evidence>
<dbReference type="Pfam" id="PF00400">
    <property type="entry name" value="WD40"/>
    <property type="match status" value="1"/>
</dbReference>
<dbReference type="Gene3D" id="2.130.10.10">
    <property type="entry name" value="YVTN repeat-like/Quinoprotein amine dehydrogenase"/>
    <property type="match status" value="4"/>
</dbReference>
<dbReference type="InterPro" id="IPR027417">
    <property type="entry name" value="P-loop_NTPase"/>
</dbReference>
<feature type="repeat" description="WD" evidence="3">
    <location>
        <begin position="1141"/>
        <end position="1173"/>
    </location>
</feature>
<name>A0A4E9DG96_GIBZA</name>
<keyword evidence="1 3" id="KW-0853">WD repeat</keyword>
<dbReference type="Pfam" id="PF12894">
    <property type="entry name" value="ANAPC4_WD40"/>
    <property type="match status" value="1"/>
</dbReference>
<gene>
    <name evidence="6" type="ORF">FUG_LOCUS318511</name>
</gene>
<dbReference type="PROSITE" id="PS00678">
    <property type="entry name" value="WD_REPEATS_1"/>
    <property type="match status" value="1"/>
</dbReference>